<evidence type="ECO:0000256" key="1">
    <source>
        <dbReference type="SAM" id="MobiDB-lite"/>
    </source>
</evidence>
<sequence>MKVYFCFLCVCQAINVTVSFGDYIYNNDPEAATQGYRFYHGWNDRLLMEVWLNDMQPGVTADIVIDTDTPKQISAHRTSDRQIYFLVQMPLLSETTTLIYVNICLDGFCIRKKLAEGVFAKRKSSVKDVCLRDIPCQVEVNMTDEPSGKPSSITMPVPRQTSYRPRQRPANNARSETRRTYTSTSSTYGARETKTFRHPKQIRPLAIPLAPNNLQEESSSSKDVTTVILSVVCTAGFIMLIVGIRKRCNCICDAGIYQPRINYVSLCFIRNPVSEQPNRYFVYGNYGKNCNCYGFRNYASPLYFCYKPQRNLYYCILTTRLVKCSLLTAIQTAK</sequence>
<gene>
    <name evidence="4" type="primary">HaOG205928</name>
    <name evidence="4" type="ORF">B5X24_HaOG205928</name>
</gene>
<feature type="compositionally biased region" description="Polar residues" evidence="1">
    <location>
        <begin position="149"/>
        <end position="173"/>
    </location>
</feature>
<feature type="region of interest" description="Disordered" evidence="1">
    <location>
        <begin position="142"/>
        <end position="189"/>
    </location>
</feature>
<keyword evidence="2" id="KW-0472">Membrane</keyword>
<dbReference type="EMBL" id="KZ149990">
    <property type="protein sequence ID" value="PZC75612.1"/>
    <property type="molecule type" value="Genomic_DNA"/>
</dbReference>
<dbReference type="AlphaFoldDB" id="A0A2W1BKK5"/>
<evidence type="ECO:0000256" key="3">
    <source>
        <dbReference type="SAM" id="SignalP"/>
    </source>
</evidence>
<evidence type="ECO:0000256" key="2">
    <source>
        <dbReference type="SAM" id="Phobius"/>
    </source>
</evidence>
<name>A0A2W1BKK5_HELAM</name>
<organism evidence="4 5">
    <name type="scientific">Helicoverpa armigera</name>
    <name type="common">Cotton bollworm</name>
    <name type="synonym">Heliothis armigera</name>
    <dbReference type="NCBI Taxonomy" id="29058"/>
    <lineage>
        <taxon>Eukaryota</taxon>
        <taxon>Metazoa</taxon>
        <taxon>Ecdysozoa</taxon>
        <taxon>Arthropoda</taxon>
        <taxon>Hexapoda</taxon>
        <taxon>Insecta</taxon>
        <taxon>Pterygota</taxon>
        <taxon>Neoptera</taxon>
        <taxon>Endopterygota</taxon>
        <taxon>Lepidoptera</taxon>
        <taxon>Glossata</taxon>
        <taxon>Ditrysia</taxon>
        <taxon>Noctuoidea</taxon>
        <taxon>Noctuidae</taxon>
        <taxon>Heliothinae</taxon>
        <taxon>Helicoverpa</taxon>
    </lineage>
</organism>
<feature type="signal peptide" evidence="3">
    <location>
        <begin position="1"/>
        <end position="21"/>
    </location>
</feature>
<dbReference type="Proteomes" id="UP000249218">
    <property type="component" value="Unassembled WGS sequence"/>
</dbReference>
<keyword evidence="2" id="KW-1133">Transmembrane helix</keyword>
<proteinExistence type="predicted"/>
<keyword evidence="5" id="KW-1185">Reference proteome</keyword>
<keyword evidence="3" id="KW-0732">Signal</keyword>
<feature type="transmembrane region" description="Helical" evidence="2">
    <location>
        <begin position="224"/>
        <end position="244"/>
    </location>
</feature>
<protein>
    <recommendedName>
        <fullName evidence="6">ZP domain-containing protein</fullName>
    </recommendedName>
</protein>
<feature type="chain" id="PRO_5015908916" description="ZP domain-containing protein" evidence="3">
    <location>
        <begin position="22"/>
        <end position="334"/>
    </location>
</feature>
<reference evidence="4 5" key="1">
    <citation type="journal article" date="2017" name="BMC Biol.">
        <title>Genomic innovations, transcriptional plasticity and gene loss underlying the evolution and divergence of two highly polyphagous and invasive Helicoverpa pest species.</title>
        <authorList>
            <person name="Pearce S.L."/>
            <person name="Clarke D.F."/>
            <person name="East P.D."/>
            <person name="Elfekih S."/>
            <person name="Gordon K.H."/>
            <person name="Jermiin L.S."/>
            <person name="McGaughran A."/>
            <person name="Oakeshott J.G."/>
            <person name="Papanikolaou A."/>
            <person name="Perera O.P."/>
            <person name="Rane R.V."/>
            <person name="Richards S."/>
            <person name="Tay W.T."/>
            <person name="Walsh T.K."/>
            <person name="Anderson A."/>
            <person name="Anderson C.J."/>
            <person name="Asgari S."/>
            <person name="Board P.G."/>
            <person name="Bretschneider A."/>
            <person name="Campbell P.M."/>
            <person name="Chertemps T."/>
            <person name="Christeller J.T."/>
            <person name="Coppin C.W."/>
            <person name="Downes S.J."/>
            <person name="Duan G."/>
            <person name="Farnsworth C.A."/>
            <person name="Good R.T."/>
            <person name="Han L.B."/>
            <person name="Han Y.C."/>
            <person name="Hatje K."/>
            <person name="Horne I."/>
            <person name="Huang Y.P."/>
            <person name="Hughes D.S."/>
            <person name="Jacquin-Joly E."/>
            <person name="James W."/>
            <person name="Jhangiani S."/>
            <person name="Kollmar M."/>
            <person name="Kuwar S.S."/>
            <person name="Li S."/>
            <person name="Liu N.Y."/>
            <person name="Maibeche M.T."/>
            <person name="Miller J.R."/>
            <person name="Montagne N."/>
            <person name="Perry T."/>
            <person name="Qu J."/>
            <person name="Song S.V."/>
            <person name="Sutton G.G."/>
            <person name="Vogel H."/>
            <person name="Walenz B.P."/>
            <person name="Xu W."/>
            <person name="Zhang H.J."/>
            <person name="Zou Z."/>
            <person name="Batterham P."/>
            <person name="Edwards O.R."/>
            <person name="Feyereisen R."/>
            <person name="Gibbs R.A."/>
            <person name="Heckel D.G."/>
            <person name="McGrath A."/>
            <person name="Robin C."/>
            <person name="Scherer S.E."/>
            <person name="Worley K.C."/>
            <person name="Wu Y.D."/>
        </authorList>
    </citation>
    <scope>NUCLEOTIDE SEQUENCE [LARGE SCALE GENOMIC DNA]</scope>
    <source>
        <strain evidence="4">Harm_GR_Male_#8</strain>
        <tissue evidence="4">Whole organism</tissue>
    </source>
</reference>
<evidence type="ECO:0000313" key="5">
    <source>
        <dbReference type="Proteomes" id="UP000249218"/>
    </source>
</evidence>
<dbReference type="OrthoDB" id="7479726at2759"/>
<accession>A0A2W1BKK5</accession>
<evidence type="ECO:0008006" key="6">
    <source>
        <dbReference type="Google" id="ProtNLM"/>
    </source>
</evidence>
<keyword evidence="2" id="KW-0812">Transmembrane</keyword>
<evidence type="ECO:0000313" key="4">
    <source>
        <dbReference type="EMBL" id="PZC75612.1"/>
    </source>
</evidence>